<gene>
    <name evidence="3" type="ORF">DENOEST_1898</name>
</gene>
<sequence>MRTYLAFILAVLLSLNAAFAVAASYCQHQKESPQAAHFGHHMHQHDRSTHKSSDTGTQIDPDCGFCHLSFSSFVPAMSPILGDNSPPQLVAPPVAEFRSTTVDPFDRPPLARLA</sequence>
<dbReference type="InterPro" id="IPR021333">
    <property type="entry name" value="DUF2946"/>
</dbReference>
<organism evidence="3 4">
    <name type="scientific">Denitratisoma oestradiolicum</name>
    <dbReference type="NCBI Taxonomy" id="311182"/>
    <lineage>
        <taxon>Bacteria</taxon>
        <taxon>Pseudomonadati</taxon>
        <taxon>Pseudomonadota</taxon>
        <taxon>Betaproteobacteria</taxon>
        <taxon>Nitrosomonadales</taxon>
        <taxon>Sterolibacteriaceae</taxon>
        <taxon>Denitratisoma</taxon>
    </lineage>
</organism>
<protein>
    <submittedName>
        <fullName evidence="3">Putative Cobalt-zinc-cadmium resistance protein CzcI</fullName>
    </submittedName>
</protein>
<dbReference type="Pfam" id="PF11162">
    <property type="entry name" value="DUF2946"/>
    <property type="match status" value="1"/>
</dbReference>
<reference evidence="3 4" key="1">
    <citation type="submission" date="2020-03" db="EMBL/GenBank/DDBJ databases">
        <authorList>
            <consortium name="Genoscope - CEA"/>
            <person name="William W."/>
        </authorList>
    </citation>
    <scope>NUCLEOTIDE SEQUENCE [LARGE SCALE GENOMIC DNA]</scope>
    <source>
        <strain evidence="4">DSM 16959</strain>
    </source>
</reference>
<dbReference type="KEGG" id="doe:DENOEST_1898"/>
<feature type="chain" id="PRO_5043882180" evidence="2">
    <location>
        <begin position="23"/>
        <end position="114"/>
    </location>
</feature>
<dbReference type="AlphaFoldDB" id="A0A6S6XSU2"/>
<name>A0A6S6XSU2_9PROT</name>
<keyword evidence="4" id="KW-1185">Reference proteome</keyword>
<proteinExistence type="predicted"/>
<feature type="region of interest" description="Disordered" evidence="1">
    <location>
        <begin position="36"/>
        <end position="56"/>
    </location>
</feature>
<dbReference type="RefSeq" id="WP_145769068.1">
    <property type="nucleotide sequence ID" value="NZ_LR778301.1"/>
</dbReference>
<dbReference type="EMBL" id="LR778301">
    <property type="protein sequence ID" value="CAB1369063.1"/>
    <property type="molecule type" value="Genomic_DNA"/>
</dbReference>
<feature type="signal peptide" evidence="2">
    <location>
        <begin position="1"/>
        <end position="22"/>
    </location>
</feature>
<dbReference type="OrthoDB" id="6717343at2"/>
<evidence type="ECO:0000256" key="2">
    <source>
        <dbReference type="SAM" id="SignalP"/>
    </source>
</evidence>
<dbReference type="Proteomes" id="UP000515733">
    <property type="component" value="Chromosome"/>
</dbReference>
<accession>A0A6S6XSU2</accession>
<evidence type="ECO:0000256" key="1">
    <source>
        <dbReference type="SAM" id="MobiDB-lite"/>
    </source>
</evidence>
<evidence type="ECO:0000313" key="4">
    <source>
        <dbReference type="Proteomes" id="UP000515733"/>
    </source>
</evidence>
<keyword evidence="2" id="KW-0732">Signal</keyword>
<evidence type="ECO:0000313" key="3">
    <source>
        <dbReference type="EMBL" id="CAB1369063.1"/>
    </source>
</evidence>